<comment type="caution">
    <text evidence="2">The sequence shown here is derived from an EMBL/GenBank/DDBJ whole genome shotgun (WGS) entry which is preliminary data.</text>
</comment>
<evidence type="ECO:0000313" key="2">
    <source>
        <dbReference type="EMBL" id="MQN79701.1"/>
    </source>
</evidence>
<dbReference type="Proteomes" id="UP000480425">
    <property type="component" value="Unassembled WGS sequence"/>
</dbReference>
<feature type="chain" id="PRO_5026311060" description="DUF3575 domain-containing protein" evidence="1">
    <location>
        <begin position="23"/>
        <end position="277"/>
    </location>
</feature>
<evidence type="ECO:0008006" key="4">
    <source>
        <dbReference type="Google" id="ProtNLM"/>
    </source>
</evidence>
<protein>
    <recommendedName>
        <fullName evidence="4">DUF3575 domain-containing protein</fullName>
    </recommendedName>
</protein>
<evidence type="ECO:0000256" key="1">
    <source>
        <dbReference type="SAM" id="SignalP"/>
    </source>
</evidence>
<reference evidence="2 3" key="1">
    <citation type="submission" date="2019-09" db="EMBL/GenBank/DDBJ databases">
        <title>Distinct polysaccharide growth profiles of human intestinal Prevotella copri isolates.</title>
        <authorList>
            <person name="Fehlner-Peach H."/>
            <person name="Magnabosco C."/>
            <person name="Raghavan V."/>
            <person name="Scher J.U."/>
            <person name="Tett A."/>
            <person name="Cox L.M."/>
            <person name="Gottsegen C."/>
            <person name="Watters A."/>
            <person name="Wiltshire- Gordon J.D."/>
            <person name="Segata N."/>
            <person name="Bonneau R."/>
            <person name="Littman D.R."/>
        </authorList>
    </citation>
    <scope>NUCLEOTIDE SEQUENCE [LARGE SCALE GENOMIC DNA]</scope>
    <source>
        <strain evidence="3">iA622</strain>
    </source>
</reference>
<name>A0A6G1TYU7_9BACT</name>
<organism evidence="2 3">
    <name type="scientific">Segatella copri</name>
    <dbReference type="NCBI Taxonomy" id="165179"/>
    <lineage>
        <taxon>Bacteria</taxon>
        <taxon>Pseudomonadati</taxon>
        <taxon>Bacteroidota</taxon>
        <taxon>Bacteroidia</taxon>
        <taxon>Bacteroidales</taxon>
        <taxon>Prevotellaceae</taxon>
        <taxon>Segatella</taxon>
    </lineage>
</organism>
<evidence type="ECO:0000313" key="3">
    <source>
        <dbReference type="Proteomes" id="UP000480425"/>
    </source>
</evidence>
<feature type="signal peptide" evidence="1">
    <location>
        <begin position="1"/>
        <end position="22"/>
    </location>
</feature>
<dbReference type="RefSeq" id="WP_153122009.1">
    <property type="nucleotide sequence ID" value="NZ_VZCB01000014.1"/>
</dbReference>
<keyword evidence="1" id="KW-0732">Signal</keyword>
<gene>
    <name evidence="2" type="ORF">F7D73_01710</name>
</gene>
<dbReference type="AlphaFoldDB" id="A0A6G1TYU7"/>
<dbReference type="OrthoDB" id="1072645at2"/>
<sequence length="277" mass="31481">MKRSLFIILGTLCFVIAGKAQGSDVSVQKKNTGYCILNDTVKAVKDSMTFEQRVEMINRMKRKQDTKLLRFEAGITGGFCDANESSYMVELTFAYYPLTYAGVSCGIEWNDNHGDRPLIERYEDDEYDPKRVIKINLTPGLAFRTPTLWLSKRRSAGLMLHCEPGLCITPFCNDKVKFTEIKDAQGVGHPASYTDELYGNVTTRTVRNHGGKWLAWRIKSALTFRSGDVFLSLGWLTSDFNIENGRNNIRYTKGKRYNGIEKYKHTNTLFASITGQF</sequence>
<proteinExistence type="predicted"/>
<accession>A0A6G1TYU7</accession>
<dbReference type="EMBL" id="VZCB01000014">
    <property type="protein sequence ID" value="MQN79701.1"/>
    <property type="molecule type" value="Genomic_DNA"/>
</dbReference>